<dbReference type="Pfam" id="PF00059">
    <property type="entry name" value="Lectin_C"/>
    <property type="match status" value="1"/>
</dbReference>
<dbReference type="InterPro" id="IPR001304">
    <property type="entry name" value="C-type_lectin-like"/>
</dbReference>
<dbReference type="Gene3D" id="3.10.100.10">
    <property type="entry name" value="Mannose-Binding Protein A, subunit A"/>
    <property type="match status" value="1"/>
</dbReference>
<dbReference type="SMART" id="SM00034">
    <property type="entry name" value="CLECT"/>
    <property type="match status" value="1"/>
</dbReference>
<dbReference type="EMBL" id="BTSY01000004">
    <property type="protein sequence ID" value="GMT21914.1"/>
    <property type="molecule type" value="Genomic_DNA"/>
</dbReference>
<dbReference type="InterPro" id="IPR035914">
    <property type="entry name" value="Sperma_CUB_dom_sf"/>
</dbReference>
<evidence type="ECO:0000313" key="6">
    <source>
        <dbReference type="Proteomes" id="UP001432322"/>
    </source>
</evidence>
<dbReference type="InterPro" id="IPR016186">
    <property type="entry name" value="C-type_lectin-like/link_sf"/>
</dbReference>
<dbReference type="PROSITE" id="PS50041">
    <property type="entry name" value="C_TYPE_LECTIN_2"/>
    <property type="match status" value="1"/>
</dbReference>
<dbReference type="InterPro" id="IPR016187">
    <property type="entry name" value="CTDL_fold"/>
</dbReference>
<protein>
    <recommendedName>
        <fullName evidence="7">C-type lectin domain-containing protein</fullName>
    </recommendedName>
</protein>
<dbReference type="InterPro" id="IPR018378">
    <property type="entry name" value="C-type_lectin_CS"/>
</dbReference>
<feature type="domain" description="C-type lectin" evidence="4">
    <location>
        <begin position="1"/>
        <end position="112"/>
    </location>
</feature>
<dbReference type="SUPFAM" id="SSF49854">
    <property type="entry name" value="Spermadhesin, CUB domain"/>
    <property type="match status" value="1"/>
</dbReference>
<feature type="non-terminal residue" evidence="5">
    <location>
        <position position="1"/>
    </location>
</feature>
<feature type="non-terminal residue" evidence="5">
    <location>
        <position position="228"/>
    </location>
</feature>
<dbReference type="SUPFAM" id="SSF56436">
    <property type="entry name" value="C-type lectin-like"/>
    <property type="match status" value="1"/>
</dbReference>
<proteinExistence type="predicted"/>
<dbReference type="PANTHER" id="PTHR22991">
    <property type="entry name" value="PROTEIN CBG13490"/>
    <property type="match status" value="1"/>
</dbReference>
<evidence type="ECO:0000259" key="3">
    <source>
        <dbReference type="PROSITE" id="PS01180"/>
    </source>
</evidence>
<dbReference type="InterPro" id="IPR000859">
    <property type="entry name" value="CUB_dom"/>
</dbReference>
<comment type="caution">
    <text evidence="2">Lacks conserved residue(s) required for the propagation of feature annotation.</text>
</comment>
<comment type="caution">
    <text evidence="5">The sequence shown here is derived from an EMBL/GenBank/DDBJ whole genome shotgun (WGS) entry which is preliminary data.</text>
</comment>
<organism evidence="5 6">
    <name type="scientific">Pristionchus fissidentatus</name>
    <dbReference type="NCBI Taxonomy" id="1538716"/>
    <lineage>
        <taxon>Eukaryota</taxon>
        <taxon>Metazoa</taxon>
        <taxon>Ecdysozoa</taxon>
        <taxon>Nematoda</taxon>
        <taxon>Chromadorea</taxon>
        <taxon>Rhabditida</taxon>
        <taxon>Rhabditina</taxon>
        <taxon>Diplogasteromorpha</taxon>
        <taxon>Diplogasteroidea</taxon>
        <taxon>Neodiplogasteridae</taxon>
        <taxon>Pristionchus</taxon>
    </lineage>
</organism>
<dbReference type="Proteomes" id="UP001432322">
    <property type="component" value="Unassembled WGS sequence"/>
</dbReference>
<gene>
    <name evidence="5" type="ORF">PFISCL1PPCAC_13211</name>
</gene>
<evidence type="ECO:0000256" key="1">
    <source>
        <dbReference type="ARBA" id="ARBA00023157"/>
    </source>
</evidence>
<keyword evidence="6" id="KW-1185">Reference proteome</keyword>
<name>A0AAV5VU38_9BILA</name>
<keyword evidence="1" id="KW-1015">Disulfide bond</keyword>
<dbReference type="PROSITE" id="PS01180">
    <property type="entry name" value="CUB"/>
    <property type="match status" value="1"/>
</dbReference>
<evidence type="ECO:0000256" key="2">
    <source>
        <dbReference type="PROSITE-ProRule" id="PRU00059"/>
    </source>
</evidence>
<evidence type="ECO:0008006" key="7">
    <source>
        <dbReference type="Google" id="ProtNLM"/>
    </source>
</evidence>
<evidence type="ECO:0000313" key="5">
    <source>
        <dbReference type="EMBL" id="GMT21914.1"/>
    </source>
</evidence>
<evidence type="ECO:0000259" key="4">
    <source>
        <dbReference type="PROSITE" id="PS50041"/>
    </source>
</evidence>
<feature type="domain" description="CUB" evidence="3">
    <location>
        <begin position="122"/>
        <end position="228"/>
    </location>
</feature>
<sequence length="228" mass="23885">QVGAAAETFGEAQTICKSFGASVASVHNAKENSFLRRLAVSRGLVNGVMLGASSNGQGNNFGWVDGSKWDYDNFVPGFPMAGLGDCVAMDTSSSTGQWVNTVCSAPLPFVCSRKTSDKEPVCGAASPKEGDVIYSPGFPNDASKPCDFFLGVEAGKRVEVEVLFLEANSCCDHLVLLEGSIGGNIIANLTGEIGTSRTFTTGSSNLMRASWQPHGGLNVRGMMVSSRV</sequence>
<dbReference type="PANTHER" id="PTHR22991:SF40">
    <property type="entry name" value="PROTEIN CBG13490"/>
    <property type="match status" value="1"/>
</dbReference>
<reference evidence="5" key="1">
    <citation type="submission" date="2023-10" db="EMBL/GenBank/DDBJ databases">
        <title>Genome assembly of Pristionchus species.</title>
        <authorList>
            <person name="Yoshida K."/>
            <person name="Sommer R.J."/>
        </authorList>
    </citation>
    <scope>NUCLEOTIDE SEQUENCE</scope>
    <source>
        <strain evidence="5">RS5133</strain>
    </source>
</reference>
<dbReference type="CDD" id="cd00037">
    <property type="entry name" value="CLECT"/>
    <property type="match status" value="1"/>
</dbReference>
<dbReference type="InterPro" id="IPR050976">
    <property type="entry name" value="Snaclec"/>
</dbReference>
<accession>A0AAV5VU38</accession>
<dbReference type="PROSITE" id="PS00615">
    <property type="entry name" value="C_TYPE_LECTIN_1"/>
    <property type="match status" value="1"/>
</dbReference>
<dbReference type="AlphaFoldDB" id="A0AAV5VU38"/>